<evidence type="ECO:0000256" key="2">
    <source>
        <dbReference type="ARBA" id="ARBA00022679"/>
    </source>
</evidence>
<dbReference type="RefSeq" id="WP_386722603.1">
    <property type="nucleotide sequence ID" value="NZ_JBHRSZ010000007.1"/>
</dbReference>
<name>A0ABV7HJ08_9GAMM</name>
<reference evidence="7" key="1">
    <citation type="journal article" date="2019" name="Int. J. Syst. Evol. Microbiol.">
        <title>The Global Catalogue of Microorganisms (GCM) 10K type strain sequencing project: providing services to taxonomists for standard genome sequencing and annotation.</title>
        <authorList>
            <consortium name="The Broad Institute Genomics Platform"/>
            <consortium name="The Broad Institute Genome Sequencing Center for Infectious Disease"/>
            <person name="Wu L."/>
            <person name="Ma J."/>
        </authorList>
    </citation>
    <scope>NUCLEOTIDE SEQUENCE [LARGE SCALE GENOMIC DNA]</scope>
    <source>
        <strain evidence="7">KCTC 52438</strain>
    </source>
</reference>
<keyword evidence="3 6" id="KW-0012">Acyltransferase</keyword>
<accession>A0ABV7HJ08</accession>
<dbReference type="CDD" id="cd07989">
    <property type="entry name" value="LPLAT_AGPAT-like"/>
    <property type="match status" value="1"/>
</dbReference>
<dbReference type="InterPro" id="IPR002123">
    <property type="entry name" value="Plipid/glycerol_acylTrfase"/>
</dbReference>
<dbReference type="Proteomes" id="UP001595476">
    <property type="component" value="Unassembled WGS sequence"/>
</dbReference>
<keyword evidence="4" id="KW-0472">Membrane</keyword>
<proteinExistence type="predicted"/>
<comment type="caution">
    <text evidence="6">The sequence shown here is derived from an EMBL/GenBank/DDBJ whole genome shotgun (WGS) entry which is preliminary data.</text>
</comment>
<feature type="transmembrane region" description="Helical" evidence="4">
    <location>
        <begin position="9"/>
        <end position="33"/>
    </location>
</feature>
<dbReference type="PANTHER" id="PTHR10434:SF40">
    <property type="entry name" value="1-ACYL-SN-GLYCEROL-3-PHOSPHATE ACYLTRANSFERASE"/>
    <property type="match status" value="1"/>
</dbReference>
<keyword evidence="2" id="KW-0808">Transferase</keyword>
<comment type="pathway">
    <text evidence="1">Lipid metabolism.</text>
</comment>
<keyword evidence="4" id="KW-0812">Transmembrane</keyword>
<gene>
    <name evidence="6" type="ORF">ACFOEK_16690</name>
</gene>
<organism evidence="6 7">
    <name type="scientific">Litoribrevibacter euphylliae</name>
    <dbReference type="NCBI Taxonomy" id="1834034"/>
    <lineage>
        <taxon>Bacteria</taxon>
        <taxon>Pseudomonadati</taxon>
        <taxon>Pseudomonadota</taxon>
        <taxon>Gammaproteobacteria</taxon>
        <taxon>Oceanospirillales</taxon>
        <taxon>Oceanospirillaceae</taxon>
        <taxon>Litoribrevibacter</taxon>
    </lineage>
</organism>
<feature type="domain" description="Phospholipid/glycerol acyltransferase" evidence="5">
    <location>
        <begin position="75"/>
        <end position="189"/>
    </location>
</feature>
<evidence type="ECO:0000313" key="7">
    <source>
        <dbReference type="Proteomes" id="UP001595476"/>
    </source>
</evidence>
<dbReference type="EMBL" id="JBHRSZ010000007">
    <property type="protein sequence ID" value="MFC3152676.1"/>
    <property type="molecule type" value="Genomic_DNA"/>
</dbReference>
<keyword evidence="7" id="KW-1185">Reference proteome</keyword>
<dbReference type="Pfam" id="PF01553">
    <property type="entry name" value="Acyltransferase"/>
    <property type="match status" value="1"/>
</dbReference>
<evidence type="ECO:0000256" key="1">
    <source>
        <dbReference type="ARBA" id="ARBA00005189"/>
    </source>
</evidence>
<dbReference type="SMART" id="SM00563">
    <property type="entry name" value="PlsC"/>
    <property type="match status" value="1"/>
</dbReference>
<evidence type="ECO:0000256" key="4">
    <source>
        <dbReference type="SAM" id="Phobius"/>
    </source>
</evidence>
<evidence type="ECO:0000313" key="6">
    <source>
        <dbReference type="EMBL" id="MFC3152676.1"/>
    </source>
</evidence>
<protein>
    <submittedName>
        <fullName evidence="6">Lysophospholipid acyltransferase family protein</fullName>
    </submittedName>
</protein>
<dbReference type="GO" id="GO:0016746">
    <property type="term" value="F:acyltransferase activity"/>
    <property type="evidence" value="ECO:0007669"/>
    <property type="project" value="UniProtKB-KW"/>
</dbReference>
<sequence>MLLALIRSIIFYIIIFFFSIAQNTLGIIIGLFLPYELRYRFIITTWTSSFIWLLKVICGVRYEITGKHNIPEHPCLISSNHQSSWETFFLQSICTPQTQVIKRELLWIPFFGWAYSLLKPIAINRGDKQNARAQVLEQGSRYLNSGIWVLIFPEGTRNPPKSLGRYARSGAALAINAGVPVLPIAHNSGHFYINKGFIKYPGTIQVHIGSPISSEGKTAEQLTDEVRTWTEKSLQVIEGVEQVSVSNNIQQISG</sequence>
<dbReference type="SUPFAM" id="SSF69593">
    <property type="entry name" value="Glycerol-3-phosphate (1)-acyltransferase"/>
    <property type="match status" value="1"/>
</dbReference>
<feature type="transmembrane region" description="Helical" evidence="4">
    <location>
        <begin position="39"/>
        <end position="58"/>
    </location>
</feature>
<evidence type="ECO:0000259" key="5">
    <source>
        <dbReference type="SMART" id="SM00563"/>
    </source>
</evidence>
<keyword evidence="4" id="KW-1133">Transmembrane helix</keyword>
<dbReference type="PANTHER" id="PTHR10434">
    <property type="entry name" value="1-ACYL-SN-GLYCEROL-3-PHOSPHATE ACYLTRANSFERASE"/>
    <property type="match status" value="1"/>
</dbReference>
<evidence type="ECO:0000256" key="3">
    <source>
        <dbReference type="ARBA" id="ARBA00023315"/>
    </source>
</evidence>